<sequence length="396" mass="42357">MILSPPRPPVRSVLPRLFDHRLHLNYTKRIMASSPGSGSGGQRRISHPMFVVGPWDIHQLGGNSLKDNQMYGSFTYISSIVVNIPLEGETNVGVDLVGYGSRTTALHNGKVYLLFGRLVETETGIYHCFFEQQLSLAIGPSPTYAGTESQPSLLIGKLGVIGYGVVAEFEDIQTPGQNDSSARTLRVVLRHSDYHNGLKQPVSFSTFYYIPGNALLRGTFSGFYRGREVVLGGYISNFIDSDSAWEVQVLLVSLSQGGRANSQAPSPSVGGLALTKLPKNFKRFGRAAPSPSASDSIDSGLLSTPTSQTRVSSGTPGTVVPTPNASIGNFCPQQEITEDGEVVEGRNGYGFQSTSSTPSNKTWSLSKRSAADPPAAKGIGAGSTLSEAQKRLKNKA</sequence>
<reference evidence="4 5" key="1">
    <citation type="submission" date="2019-05" db="EMBL/GenBank/DDBJ databases">
        <title>Emergence of the Ug99 lineage of the wheat stem rust pathogen through somatic hybridization.</title>
        <authorList>
            <person name="Li F."/>
            <person name="Upadhyaya N.M."/>
            <person name="Sperschneider J."/>
            <person name="Matny O."/>
            <person name="Nguyen-Phuc H."/>
            <person name="Mago R."/>
            <person name="Raley C."/>
            <person name="Miller M.E."/>
            <person name="Silverstein K.A.T."/>
            <person name="Henningsen E."/>
            <person name="Hirsch C.D."/>
            <person name="Visser B."/>
            <person name="Pretorius Z.A."/>
            <person name="Steffenson B.J."/>
            <person name="Schwessinger B."/>
            <person name="Dodds P.N."/>
            <person name="Figueroa M."/>
        </authorList>
    </citation>
    <scope>NUCLEOTIDE SEQUENCE [LARGE SCALE GENOMIC DNA]</scope>
    <source>
        <strain evidence="2">21-0</strain>
        <strain evidence="3 5">Ug99</strain>
    </source>
</reference>
<evidence type="ECO:0000313" key="5">
    <source>
        <dbReference type="Proteomes" id="UP000325313"/>
    </source>
</evidence>
<comment type="caution">
    <text evidence="3">The sequence shown here is derived from an EMBL/GenBank/DDBJ whole genome shotgun (WGS) entry which is preliminary data.</text>
</comment>
<evidence type="ECO:0000313" key="4">
    <source>
        <dbReference type="Proteomes" id="UP000324748"/>
    </source>
</evidence>
<feature type="compositionally biased region" description="Polar residues" evidence="1">
    <location>
        <begin position="301"/>
        <end position="330"/>
    </location>
</feature>
<feature type="region of interest" description="Disordered" evidence="1">
    <location>
        <begin position="345"/>
        <end position="396"/>
    </location>
</feature>
<evidence type="ECO:0000313" key="3">
    <source>
        <dbReference type="EMBL" id="KAA1125443.1"/>
    </source>
</evidence>
<dbReference type="EMBL" id="VDEP01000178">
    <property type="protein sequence ID" value="KAA1125443.1"/>
    <property type="molecule type" value="Genomic_DNA"/>
</dbReference>
<protein>
    <submittedName>
        <fullName evidence="3">Uncharacterized protein</fullName>
    </submittedName>
</protein>
<keyword evidence="4" id="KW-1185">Reference proteome</keyword>
<gene>
    <name evidence="2" type="ORF">PGT21_022077</name>
    <name evidence="3" type="ORF">PGTUg99_050026</name>
</gene>
<dbReference type="EMBL" id="VSWC01000092">
    <property type="protein sequence ID" value="KAA1091056.1"/>
    <property type="molecule type" value="Genomic_DNA"/>
</dbReference>
<dbReference type="Proteomes" id="UP000324748">
    <property type="component" value="Unassembled WGS sequence"/>
</dbReference>
<proteinExistence type="predicted"/>
<name>A0A5B0RKG3_PUCGR</name>
<accession>A0A5B0RKG3</accession>
<dbReference type="Proteomes" id="UP000325313">
    <property type="component" value="Unassembled WGS sequence"/>
</dbReference>
<evidence type="ECO:0000256" key="1">
    <source>
        <dbReference type="SAM" id="MobiDB-lite"/>
    </source>
</evidence>
<dbReference type="OrthoDB" id="2512906at2759"/>
<feature type="compositionally biased region" description="Polar residues" evidence="1">
    <location>
        <begin position="350"/>
        <end position="367"/>
    </location>
</feature>
<organism evidence="3 5">
    <name type="scientific">Puccinia graminis f. sp. tritici</name>
    <dbReference type="NCBI Taxonomy" id="56615"/>
    <lineage>
        <taxon>Eukaryota</taxon>
        <taxon>Fungi</taxon>
        <taxon>Dikarya</taxon>
        <taxon>Basidiomycota</taxon>
        <taxon>Pucciniomycotina</taxon>
        <taxon>Pucciniomycetes</taxon>
        <taxon>Pucciniales</taxon>
        <taxon>Pucciniaceae</taxon>
        <taxon>Puccinia</taxon>
    </lineage>
</organism>
<evidence type="ECO:0000313" key="2">
    <source>
        <dbReference type="EMBL" id="KAA1091056.1"/>
    </source>
</evidence>
<feature type="region of interest" description="Disordered" evidence="1">
    <location>
        <begin position="284"/>
        <end position="330"/>
    </location>
</feature>
<feature type="compositionally biased region" description="Low complexity" evidence="1">
    <location>
        <begin position="287"/>
        <end position="299"/>
    </location>
</feature>
<dbReference type="AlphaFoldDB" id="A0A5B0RKG3"/>